<proteinExistence type="predicted"/>
<sequence length="83" mass="8712">MNLPAGCFCKEVDGAMTPSLLQSVTSITATSDMATPVKAAPIMATPVKATISKTTPTKIVPVETKITVKRKDVAEGEDALTYE</sequence>
<dbReference type="AlphaFoldDB" id="A0AAD4H3W3"/>
<evidence type="ECO:0000313" key="2">
    <source>
        <dbReference type="Proteomes" id="UP001194580"/>
    </source>
</evidence>
<name>A0AAD4H3W3_9FUNG</name>
<organism evidence="1 2">
    <name type="scientific">Linnemannia exigua</name>
    <dbReference type="NCBI Taxonomy" id="604196"/>
    <lineage>
        <taxon>Eukaryota</taxon>
        <taxon>Fungi</taxon>
        <taxon>Fungi incertae sedis</taxon>
        <taxon>Mucoromycota</taxon>
        <taxon>Mortierellomycotina</taxon>
        <taxon>Mortierellomycetes</taxon>
        <taxon>Mortierellales</taxon>
        <taxon>Mortierellaceae</taxon>
        <taxon>Linnemannia</taxon>
    </lineage>
</organism>
<comment type="caution">
    <text evidence="1">The sequence shown here is derived from an EMBL/GenBank/DDBJ whole genome shotgun (WGS) entry which is preliminary data.</text>
</comment>
<evidence type="ECO:0000313" key="1">
    <source>
        <dbReference type="EMBL" id="KAG0272283.1"/>
    </source>
</evidence>
<protein>
    <submittedName>
        <fullName evidence="1">Uncharacterized protein</fullName>
    </submittedName>
</protein>
<keyword evidence="2" id="KW-1185">Reference proteome</keyword>
<reference evidence="1" key="1">
    <citation type="journal article" date="2020" name="Fungal Divers.">
        <title>Resolving the Mortierellaceae phylogeny through synthesis of multi-gene phylogenetics and phylogenomics.</title>
        <authorList>
            <person name="Vandepol N."/>
            <person name="Liber J."/>
            <person name="Desiro A."/>
            <person name="Na H."/>
            <person name="Kennedy M."/>
            <person name="Barry K."/>
            <person name="Grigoriev I.V."/>
            <person name="Miller A.N."/>
            <person name="O'Donnell K."/>
            <person name="Stajich J.E."/>
            <person name="Bonito G."/>
        </authorList>
    </citation>
    <scope>NUCLEOTIDE SEQUENCE</scope>
    <source>
        <strain evidence="1">NRRL 28262</strain>
    </source>
</reference>
<dbReference type="Proteomes" id="UP001194580">
    <property type="component" value="Unassembled WGS sequence"/>
</dbReference>
<accession>A0AAD4H3W3</accession>
<dbReference type="EMBL" id="JAAAIL010000957">
    <property type="protein sequence ID" value="KAG0272283.1"/>
    <property type="molecule type" value="Genomic_DNA"/>
</dbReference>
<gene>
    <name evidence="1" type="ORF">BGZ95_011967</name>
</gene>